<reference evidence="2" key="1">
    <citation type="submission" date="2023-08" db="EMBL/GenBank/DDBJ databases">
        <authorList>
            <person name="Alioto T."/>
            <person name="Alioto T."/>
            <person name="Gomez Garrido J."/>
        </authorList>
    </citation>
    <scope>NUCLEOTIDE SEQUENCE</scope>
</reference>
<gene>
    <name evidence="2" type="ORF">OCTVUL_1B029874</name>
</gene>
<evidence type="ECO:0000313" key="3">
    <source>
        <dbReference type="Proteomes" id="UP001162480"/>
    </source>
</evidence>
<protein>
    <submittedName>
        <fullName evidence="2">Uncharacterized protein</fullName>
    </submittedName>
</protein>
<accession>A0AA36AVP5</accession>
<feature type="transmembrane region" description="Helical" evidence="1">
    <location>
        <begin position="35"/>
        <end position="56"/>
    </location>
</feature>
<keyword evidence="1" id="KW-1133">Transmembrane helix</keyword>
<organism evidence="2 3">
    <name type="scientific">Octopus vulgaris</name>
    <name type="common">Common octopus</name>
    <dbReference type="NCBI Taxonomy" id="6645"/>
    <lineage>
        <taxon>Eukaryota</taxon>
        <taxon>Metazoa</taxon>
        <taxon>Spiralia</taxon>
        <taxon>Lophotrochozoa</taxon>
        <taxon>Mollusca</taxon>
        <taxon>Cephalopoda</taxon>
        <taxon>Coleoidea</taxon>
        <taxon>Octopodiformes</taxon>
        <taxon>Octopoda</taxon>
        <taxon>Incirrata</taxon>
        <taxon>Octopodidae</taxon>
        <taxon>Octopus</taxon>
    </lineage>
</organism>
<sequence length="113" mass="12403">MCHRRLYGNKCTSEIIPISFCKMFNVQFGEGRRKLISGCFLIAMVTILVLINHIIIVLAIAFIFATILFVFATAVVIDIVYGGVVTIVASDATVAAVKRCACIVACIIFNWLT</sequence>
<name>A0AA36AVP5_OCTVU</name>
<keyword evidence="1" id="KW-0472">Membrane</keyword>
<dbReference type="AlphaFoldDB" id="A0AA36AVP5"/>
<evidence type="ECO:0000256" key="1">
    <source>
        <dbReference type="SAM" id="Phobius"/>
    </source>
</evidence>
<evidence type="ECO:0000313" key="2">
    <source>
        <dbReference type="EMBL" id="CAI9721727.1"/>
    </source>
</evidence>
<proteinExistence type="predicted"/>
<dbReference type="EMBL" id="OX597817">
    <property type="protein sequence ID" value="CAI9721727.1"/>
    <property type="molecule type" value="Genomic_DNA"/>
</dbReference>
<keyword evidence="3" id="KW-1185">Reference proteome</keyword>
<feature type="transmembrane region" description="Helical" evidence="1">
    <location>
        <begin position="62"/>
        <end position="89"/>
    </location>
</feature>
<keyword evidence="1" id="KW-0812">Transmembrane</keyword>
<dbReference type="Proteomes" id="UP001162480">
    <property type="component" value="Chromosome 4"/>
</dbReference>